<dbReference type="GO" id="GO:0005737">
    <property type="term" value="C:cytoplasm"/>
    <property type="evidence" value="ECO:0007669"/>
    <property type="project" value="TreeGrafter"/>
</dbReference>
<evidence type="ECO:0000313" key="5">
    <source>
        <dbReference type="Proteomes" id="UP000014680"/>
    </source>
</evidence>
<dbReference type="PANTHER" id="PTHR15711:SF22">
    <property type="entry name" value="RAP-GAP DOMAIN-CONTAINING PROTEIN"/>
    <property type="match status" value="1"/>
</dbReference>
<feature type="region of interest" description="Disordered" evidence="2">
    <location>
        <begin position="1"/>
        <end position="20"/>
    </location>
</feature>
<dbReference type="PANTHER" id="PTHR15711">
    <property type="entry name" value="RAP GTPASE-ACTIVATING PROTEIN"/>
    <property type="match status" value="1"/>
</dbReference>
<dbReference type="OrthoDB" id="2499658at2759"/>
<dbReference type="RefSeq" id="XP_004261905.1">
    <property type="nucleotide sequence ID" value="XM_004261857.1"/>
</dbReference>
<dbReference type="SUPFAM" id="SSF111347">
    <property type="entry name" value="Rap/Ran-GAP"/>
    <property type="match status" value="1"/>
</dbReference>
<proteinExistence type="predicted"/>
<sequence>MSVSPTQPELDTESEKCATAPIVFEQKSFPSFRSRFSFSLPHRSKKPAPDDLQQKSTTSPSTTPRHSFFKKDEKTEKLEKVETKKPEKTRMSFSGTKGDPKVDSKSEQYRKSPRSMRFSVSVTSLAKSQLVVEMSLVSEAQDVFGSGKSESDKIRTSDDIMKLVTADASTPLFYSQIPSIQKANKRLLTEKKMCQVIVENHTKKMIDCWSSFVLPEEEWSLESKKSYNADITKYSEMKMEYSEKSVTKKTDLALYELVDIDKSFVFFKDFFYSKDTGTLICFQVVLGLQLLLIFSKLGVHRALLTQDMKCVEWWNSLVKSPEKFQKVKVKTKLQDELILFEENLATSQYKFGVLYAKQKQTTESEFYTNEETSPAFHKFLKLLGKSESLHEWKKYSGGLDTKNKKTGNKFVYTLFRNNEIAFHVAPYIPDDLTDQKLERKRFVGNDVVVLVFKEKENSEDLIDPDFGSRFNNVIIVVSPEKTSSSNEKYRVSVVCRGEVKPFPPFVQDRWYPHGSAFSVLLLQKRLLFHIIYKCYIDVIVINAERMCMKTGTLLDSSLRSNDMLLKMIIEKIQE</sequence>
<feature type="compositionally biased region" description="Basic and acidic residues" evidence="2">
    <location>
        <begin position="69"/>
        <end position="90"/>
    </location>
</feature>
<feature type="compositionally biased region" description="Basic and acidic residues" evidence="2">
    <location>
        <begin position="98"/>
        <end position="110"/>
    </location>
</feature>
<dbReference type="GeneID" id="14894264"/>
<feature type="domain" description="Rap-GAP" evidence="3">
    <location>
        <begin position="337"/>
        <end position="568"/>
    </location>
</feature>
<dbReference type="Gene3D" id="3.40.50.11210">
    <property type="entry name" value="Rap/Ran-GAP"/>
    <property type="match status" value="1"/>
</dbReference>
<protein>
    <submittedName>
        <fullName evidence="4">Rap GTPase-activating protein, putative</fullName>
    </submittedName>
</protein>
<dbReference type="EMBL" id="KB206168">
    <property type="protein sequence ID" value="ELP95134.1"/>
    <property type="molecule type" value="Genomic_DNA"/>
</dbReference>
<keyword evidence="1" id="KW-0343">GTPase activation</keyword>
<reference evidence="4 5" key="1">
    <citation type="submission" date="2012-10" db="EMBL/GenBank/DDBJ databases">
        <authorList>
            <person name="Zafar N."/>
            <person name="Inman J."/>
            <person name="Hall N."/>
            <person name="Lorenzi H."/>
            <person name="Caler E."/>
        </authorList>
    </citation>
    <scope>NUCLEOTIDE SEQUENCE [LARGE SCALE GENOMIC DNA]</scope>
    <source>
        <strain evidence="4 5">IP1</strain>
    </source>
</reference>
<dbReference type="InterPro" id="IPR000331">
    <property type="entry name" value="Rap/Ran_GAP_dom"/>
</dbReference>
<keyword evidence="5" id="KW-1185">Reference proteome</keyword>
<dbReference type="KEGG" id="eiv:EIN_428100"/>
<dbReference type="Proteomes" id="UP000014680">
    <property type="component" value="Unassembled WGS sequence"/>
</dbReference>
<evidence type="ECO:0000313" key="4">
    <source>
        <dbReference type="EMBL" id="ELP95134.1"/>
    </source>
</evidence>
<organism evidence="4 5">
    <name type="scientific">Entamoeba invadens IP1</name>
    <dbReference type="NCBI Taxonomy" id="370355"/>
    <lineage>
        <taxon>Eukaryota</taxon>
        <taxon>Amoebozoa</taxon>
        <taxon>Evosea</taxon>
        <taxon>Archamoebae</taxon>
        <taxon>Mastigamoebida</taxon>
        <taxon>Entamoebidae</taxon>
        <taxon>Entamoeba</taxon>
    </lineage>
</organism>
<name>A0A0A1UGT3_ENTIV</name>
<dbReference type="GO" id="GO:0005096">
    <property type="term" value="F:GTPase activator activity"/>
    <property type="evidence" value="ECO:0007669"/>
    <property type="project" value="UniProtKB-KW"/>
</dbReference>
<dbReference type="PROSITE" id="PS50085">
    <property type="entry name" value="RAPGAP"/>
    <property type="match status" value="1"/>
</dbReference>
<dbReference type="AlphaFoldDB" id="A0A0A1UGT3"/>
<dbReference type="InterPro" id="IPR035974">
    <property type="entry name" value="Rap/Ran-GAP_sf"/>
</dbReference>
<evidence type="ECO:0000256" key="2">
    <source>
        <dbReference type="SAM" id="MobiDB-lite"/>
    </source>
</evidence>
<dbReference type="Pfam" id="PF02145">
    <property type="entry name" value="Rap_GAP"/>
    <property type="match status" value="1"/>
</dbReference>
<dbReference type="GO" id="GO:0051056">
    <property type="term" value="P:regulation of small GTPase mediated signal transduction"/>
    <property type="evidence" value="ECO:0007669"/>
    <property type="project" value="InterPro"/>
</dbReference>
<evidence type="ECO:0000256" key="1">
    <source>
        <dbReference type="ARBA" id="ARBA00022468"/>
    </source>
</evidence>
<dbReference type="VEuPathDB" id="AmoebaDB:EIN_428100"/>
<accession>A0A0A1UGT3</accession>
<evidence type="ECO:0000259" key="3">
    <source>
        <dbReference type="PROSITE" id="PS50085"/>
    </source>
</evidence>
<dbReference type="InterPro" id="IPR050989">
    <property type="entry name" value="Rap1_Ran_GAP"/>
</dbReference>
<gene>
    <name evidence="4" type="ORF">EIN_428100</name>
</gene>
<feature type="region of interest" description="Disordered" evidence="2">
    <location>
        <begin position="36"/>
        <end position="110"/>
    </location>
</feature>